<protein>
    <submittedName>
        <fullName evidence="1">Uncharacterized protein</fullName>
    </submittedName>
</protein>
<keyword evidence="2" id="KW-1185">Reference proteome</keyword>
<dbReference type="Proteomes" id="UP000799755">
    <property type="component" value="Unassembled WGS sequence"/>
</dbReference>
<evidence type="ECO:0000313" key="1">
    <source>
        <dbReference type="EMBL" id="KAF2468421.1"/>
    </source>
</evidence>
<evidence type="ECO:0000313" key="2">
    <source>
        <dbReference type="Proteomes" id="UP000799755"/>
    </source>
</evidence>
<name>A0ACB6QND1_9PLEO</name>
<reference evidence="1" key="1">
    <citation type="journal article" date="2020" name="Stud. Mycol.">
        <title>101 Dothideomycetes genomes: a test case for predicting lifestyles and emergence of pathogens.</title>
        <authorList>
            <person name="Haridas S."/>
            <person name="Albert R."/>
            <person name="Binder M."/>
            <person name="Bloem J."/>
            <person name="Labutti K."/>
            <person name="Salamov A."/>
            <person name="Andreopoulos B."/>
            <person name="Baker S."/>
            <person name="Barry K."/>
            <person name="Bills G."/>
            <person name="Bluhm B."/>
            <person name="Cannon C."/>
            <person name="Castanera R."/>
            <person name="Culley D."/>
            <person name="Daum C."/>
            <person name="Ezra D."/>
            <person name="Gonzalez J."/>
            <person name="Henrissat B."/>
            <person name="Kuo A."/>
            <person name="Liang C."/>
            <person name="Lipzen A."/>
            <person name="Lutzoni F."/>
            <person name="Magnuson J."/>
            <person name="Mondo S."/>
            <person name="Nolan M."/>
            <person name="Ohm R."/>
            <person name="Pangilinan J."/>
            <person name="Park H.-J."/>
            <person name="Ramirez L."/>
            <person name="Alfaro M."/>
            <person name="Sun H."/>
            <person name="Tritt A."/>
            <person name="Yoshinaga Y."/>
            <person name="Zwiers L.-H."/>
            <person name="Turgeon B."/>
            <person name="Goodwin S."/>
            <person name="Spatafora J."/>
            <person name="Crous P."/>
            <person name="Grigoriev I."/>
        </authorList>
    </citation>
    <scope>NUCLEOTIDE SEQUENCE</scope>
    <source>
        <strain evidence="1">ATCC 200398</strain>
    </source>
</reference>
<gene>
    <name evidence="1" type="ORF">BDR25DRAFT_357361</name>
</gene>
<organism evidence="1 2">
    <name type="scientific">Lindgomyces ingoldianus</name>
    <dbReference type="NCBI Taxonomy" id="673940"/>
    <lineage>
        <taxon>Eukaryota</taxon>
        <taxon>Fungi</taxon>
        <taxon>Dikarya</taxon>
        <taxon>Ascomycota</taxon>
        <taxon>Pezizomycotina</taxon>
        <taxon>Dothideomycetes</taxon>
        <taxon>Pleosporomycetidae</taxon>
        <taxon>Pleosporales</taxon>
        <taxon>Lindgomycetaceae</taxon>
        <taxon>Lindgomyces</taxon>
    </lineage>
</organism>
<comment type="caution">
    <text evidence="1">The sequence shown here is derived from an EMBL/GenBank/DDBJ whole genome shotgun (WGS) entry which is preliminary data.</text>
</comment>
<accession>A0ACB6QND1</accession>
<dbReference type="EMBL" id="MU003515">
    <property type="protein sequence ID" value="KAF2468421.1"/>
    <property type="molecule type" value="Genomic_DNA"/>
</dbReference>
<sequence length="520" mass="59419">MCDRRQEEIHRVSKAASRACIPRVTETSRISTTDSHCHPLTPTISPTRLYSERLCRYIDNLRSDILWSISGTSLPFPLYLRKRVAFILLSISDIFLNTAMFCCKVPATIRGCLEITFNWRTLHFYARRDQARRDSAVVDFDFRGRLVRNATIDESQSGPLPLFPINPSPSPHYCLSHCYCATRSYILYLVAPIKITTPITGVVCIEGVGSVETRSLVGTMLWLRLIYKDSVAFDNQSCVSLLHDDFGKGRDYVMASVPLPPEKREPAPNLELERRQVQALPLAPFSHHLTNLRGDRCPYTSADFEQCFIPKILTMPYARQQNPARLYFEQATWNLQITSLFHTEDYSADRNLNNPHGFFVNTNQLCLAYTSEPREDGWRKQYYVFPEIETASVKPKHAVVSFLLQAAKKELGSPISPITCQYITSLFQAYKVIYTWVVVSSDCLHLHPSIYFVVFGVEPPGAPMIHREVQTLLDNDLASLHHRYHYNPLGVRLSDLFLNEGKLLIPVVIKTSNIWLGQRL</sequence>
<proteinExistence type="predicted"/>